<dbReference type="Proteomes" id="UP000826656">
    <property type="component" value="Unassembled WGS sequence"/>
</dbReference>
<sequence>MATDITLEQEDDENITKGEIITFFRAVNCNEELEQRNVTSTTKLVHESTNQKLGQNLELD</sequence>
<organism evidence="2 3">
    <name type="scientific">Solanum tuberosum</name>
    <name type="common">Potato</name>
    <dbReference type="NCBI Taxonomy" id="4113"/>
    <lineage>
        <taxon>Eukaryota</taxon>
        <taxon>Viridiplantae</taxon>
        <taxon>Streptophyta</taxon>
        <taxon>Embryophyta</taxon>
        <taxon>Tracheophyta</taxon>
        <taxon>Spermatophyta</taxon>
        <taxon>Magnoliopsida</taxon>
        <taxon>eudicotyledons</taxon>
        <taxon>Gunneridae</taxon>
        <taxon>Pentapetalae</taxon>
        <taxon>asterids</taxon>
        <taxon>lamiids</taxon>
        <taxon>Solanales</taxon>
        <taxon>Solanaceae</taxon>
        <taxon>Solanoideae</taxon>
        <taxon>Solaneae</taxon>
        <taxon>Solanum</taxon>
    </lineage>
</organism>
<reference evidence="2 3" key="1">
    <citation type="journal article" date="2021" name="bioRxiv">
        <title>Chromosome-scale and haplotype-resolved genome assembly of a tetraploid potato cultivar.</title>
        <authorList>
            <person name="Sun H."/>
            <person name="Jiao W.-B."/>
            <person name="Krause K."/>
            <person name="Campoy J.A."/>
            <person name="Goel M."/>
            <person name="Folz-Donahue K."/>
            <person name="Kukat C."/>
            <person name="Huettel B."/>
            <person name="Schneeberger K."/>
        </authorList>
    </citation>
    <scope>NUCLEOTIDE SEQUENCE [LARGE SCALE GENOMIC DNA]</scope>
    <source>
        <strain evidence="2">SolTubOtavaFocal</strain>
        <tissue evidence="2">Leaves</tissue>
    </source>
</reference>
<gene>
    <name evidence="2" type="ORF">KY290_016579</name>
</gene>
<accession>A0ABQ7VAR2</accession>
<evidence type="ECO:0000256" key="1">
    <source>
        <dbReference type="SAM" id="MobiDB-lite"/>
    </source>
</evidence>
<evidence type="ECO:0000313" key="3">
    <source>
        <dbReference type="Proteomes" id="UP000826656"/>
    </source>
</evidence>
<evidence type="ECO:0000313" key="2">
    <source>
        <dbReference type="EMBL" id="KAH0760506.1"/>
    </source>
</evidence>
<dbReference type="EMBL" id="JAIVGD010000013">
    <property type="protein sequence ID" value="KAH0760506.1"/>
    <property type="molecule type" value="Genomic_DNA"/>
</dbReference>
<keyword evidence="3" id="KW-1185">Reference proteome</keyword>
<feature type="region of interest" description="Disordered" evidence="1">
    <location>
        <begin position="38"/>
        <end position="60"/>
    </location>
</feature>
<proteinExistence type="predicted"/>
<protein>
    <submittedName>
        <fullName evidence="2">Uncharacterized protein</fullName>
    </submittedName>
</protein>
<feature type="compositionally biased region" description="Polar residues" evidence="1">
    <location>
        <begin position="38"/>
        <end position="54"/>
    </location>
</feature>
<comment type="caution">
    <text evidence="2">The sequence shown here is derived from an EMBL/GenBank/DDBJ whole genome shotgun (WGS) entry which is preliminary data.</text>
</comment>
<name>A0ABQ7VAR2_SOLTU</name>